<evidence type="ECO:0000313" key="3">
    <source>
        <dbReference type="EMBL" id="NBC70164.1"/>
    </source>
</evidence>
<proteinExistence type="predicted"/>
<dbReference type="EMBL" id="JAAAMU010000006">
    <property type="protein sequence ID" value="NBC70164.1"/>
    <property type="molecule type" value="Genomic_DNA"/>
</dbReference>
<dbReference type="Proteomes" id="UP000558113">
    <property type="component" value="Unassembled WGS sequence"/>
</dbReference>
<keyword evidence="4" id="KW-1185">Reference proteome</keyword>
<dbReference type="OrthoDB" id="2667035at2"/>
<feature type="chain" id="PRO_5030820359" description="Bacterial Ig domain-containing protein" evidence="2">
    <location>
        <begin position="20"/>
        <end position="375"/>
    </location>
</feature>
<dbReference type="AlphaFoldDB" id="A0A7X4YRD7"/>
<accession>A0A7X4YRD7</accession>
<keyword evidence="2" id="KW-0732">Signal</keyword>
<feature type="region of interest" description="Disordered" evidence="1">
    <location>
        <begin position="263"/>
        <end position="293"/>
    </location>
</feature>
<gene>
    <name evidence="3" type="ORF">GT003_14290</name>
</gene>
<evidence type="ECO:0000256" key="2">
    <source>
        <dbReference type="SAM" id="SignalP"/>
    </source>
</evidence>
<evidence type="ECO:0000256" key="1">
    <source>
        <dbReference type="SAM" id="MobiDB-lite"/>
    </source>
</evidence>
<dbReference type="RefSeq" id="WP_161698807.1">
    <property type="nucleotide sequence ID" value="NZ_JAAAMU010000006.1"/>
</dbReference>
<evidence type="ECO:0008006" key="5">
    <source>
        <dbReference type="Google" id="ProtNLM"/>
    </source>
</evidence>
<sequence>MPRLPIRMIFLFSLGIALLAGCKAERPTGEKKPVVQQTQEAQAHPQPEGGPRWMVEDTKWVTMTPPLPSDTVSQPLFPDTDGARVGQLLQWLEAAAPDTNPDLSEPERSYALHIALKNGGMIDITPAWKCRDTSESTGSQSMTCHAVQDEVYLTMKLSDGNQETEHYFAHSPALFEFLDSTYKAWMPERASLVYPQTITAGEPFTVSGNGWVDASVTVEVQQNGKVLGTAEAATDHGAFKVTEVIPDDPHISDRDVQLTIRGADGGSRGVSAQIKRGKAPSPQEPARLLGTSASCDKPPKALRWAGRSYARTAQKTDREPGMKYGYVACEKGRFPPGDGGPGTLMIYSDGDPRQSSDIIFVGRWGDALYAISSKE</sequence>
<organism evidence="3 4">
    <name type="scientific">Paenibacillus sacheonensis</name>
    <dbReference type="NCBI Taxonomy" id="742054"/>
    <lineage>
        <taxon>Bacteria</taxon>
        <taxon>Bacillati</taxon>
        <taxon>Bacillota</taxon>
        <taxon>Bacilli</taxon>
        <taxon>Bacillales</taxon>
        <taxon>Paenibacillaceae</taxon>
        <taxon>Paenibacillus</taxon>
    </lineage>
</organism>
<comment type="caution">
    <text evidence="3">The sequence shown here is derived from an EMBL/GenBank/DDBJ whole genome shotgun (WGS) entry which is preliminary data.</text>
</comment>
<reference evidence="3 4" key="1">
    <citation type="submission" date="2020-01" db="EMBL/GenBank/DDBJ databases">
        <title>Paenibacillus soybeanensis sp. nov. isolated from the nodules of soybean (Glycine max(L.) Merr).</title>
        <authorList>
            <person name="Wang H."/>
        </authorList>
    </citation>
    <scope>NUCLEOTIDE SEQUENCE [LARGE SCALE GENOMIC DNA]</scope>
    <source>
        <strain evidence="3 4">DSM 23054</strain>
    </source>
</reference>
<protein>
    <recommendedName>
        <fullName evidence="5">Bacterial Ig domain-containing protein</fullName>
    </recommendedName>
</protein>
<dbReference type="PROSITE" id="PS51257">
    <property type="entry name" value="PROKAR_LIPOPROTEIN"/>
    <property type="match status" value="1"/>
</dbReference>
<evidence type="ECO:0000313" key="4">
    <source>
        <dbReference type="Proteomes" id="UP000558113"/>
    </source>
</evidence>
<feature type="signal peptide" evidence="2">
    <location>
        <begin position="1"/>
        <end position="19"/>
    </location>
</feature>
<name>A0A7X4YRD7_9BACL</name>
<feature type="region of interest" description="Disordered" evidence="1">
    <location>
        <begin position="29"/>
        <end position="53"/>
    </location>
</feature>